<keyword evidence="2" id="KW-0349">Heme</keyword>
<keyword evidence="7" id="KW-1185">Reference proteome</keyword>
<name>A0ABQ1RMW5_9ALTE</name>
<evidence type="ECO:0000256" key="4">
    <source>
        <dbReference type="ARBA" id="ARBA00023004"/>
    </source>
</evidence>
<dbReference type="SUPFAM" id="SSF46458">
    <property type="entry name" value="Globin-like"/>
    <property type="match status" value="1"/>
</dbReference>
<sequence>MKFTKLNDWLGRLNQKSAKSKPASLYEMIGGEETTLNLCQRFYDIMEQDPKAAQLRAIHSEDLRTTRKKFFEFMTGWLGGPSLYEKKYGHPQLRARHLHVKVDESMISQWLYCMNRALEESVTDDQLRQVIWNNLVPLARHMKNQ</sequence>
<dbReference type="Proteomes" id="UP000614272">
    <property type="component" value="Unassembled WGS sequence"/>
</dbReference>
<dbReference type="InterPro" id="IPR012292">
    <property type="entry name" value="Globin/Proto"/>
</dbReference>
<dbReference type="EMBL" id="BMGJ01000012">
    <property type="protein sequence ID" value="GGD72099.1"/>
    <property type="molecule type" value="Genomic_DNA"/>
</dbReference>
<keyword evidence="1" id="KW-0813">Transport</keyword>
<dbReference type="PANTHER" id="PTHR47366:SF1">
    <property type="entry name" value="TWO-ON-TWO HEMOGLOBIN-3"/>
    <property type="match status" value="1"/>
</dbReference>
<accession>A0ABQ1RMW5</accession>
<evidence type="ECO:0000256" key="5">
    <source>
        <dbReference type="ARBA" id="ARBA00034496"/>
    </source>
</evidence>
<dbReference type="InterPro" id="IPR009050">
    <property type="entry name" value="Globin-like_sf"/>
</dbReference>
<dbReference type="RefSeq" id="WP_099035412.1">
    <property type="nucleotide sequence ID" value="NZ_BMGJ01000012.1"/>
</dbReference>
<keyword evidence="3" id="KW-0479">Metal-binding</keyword>
<dbReference type="PANTHER" id="PTHR47366">
    <property type="entry name" value="TWO-ON-TWO HEMOGLOBIN-3"/>
    <property type="match status" value="1"/>
</dbReference>
<evidence type="ECO:0000313" key="6">
    <source>
        <dbReference type="EMBL" id="GGD72099.1"/>
    </source>
</evidence>
<evidence type="ECO:0000256" key="1">
    <source>
        <dbReference type="ARBA" id="ARBA00022448"/>
    </source>
</evidence>
<keyword evidence="4" id="KW-0408">Iron</keyword>
<evidence type="ECO:0000313" key="7">
    <source>
        <dbReference type="Proteomes" id="UP000614272"/>
    </source>
</evidence>
<dbReference type="InterPro" id="IPR044203">
    <property type="entry name" value="GlbO/GLB3-like"/>
</dbReference>
<comment type="caution">
    <text evidence="6">The sequence shown here is derived from an EMBL/GenBank/DDBJ whole genome shotgun (WGS) entry which is preliminary data.</text>
</comment>
<dbReference type="CDD" id="cd14773">
    <property type="entry name" value="TrHb2_PhHbO-like_O"/>
    <property type="match status" value="1"/>
</dbReference>
<gene>
    <name evidence="6" type="ORF">GCM10011357_28900</name>
</gene>
<protein>
    <submittedName>
        <fullName evidence="6">Globin</fullName>
    </submittedName>
</protein>
<comment type="similarity">
    <text evidence="5">Belongs to the truncated hemoglobin family. Group II subfamily.</text>
</comment>
<reference evidence="7" key="1">
    <citation type="journal article" date="2019" name="Int. J. Syst. Evol. Microbiol.">
        <title>The Global Catalogue of Microorganisms (GCM) 10K type strain sequencing project: providing services to taxonomists for standard genome sequencing and annotation.</title>
        <authorList>
            <consortium name="The Broad Institute Genomics Platform"/>
            <consortium name="The Broad Institute Genome Sequencing Center for Infectious Disease"/>
            <person name="Wu L."/>
            <person name="Ma J."/>
        </authorList>
    </citation>
    <scope>NUCLEOTIDE SEQUENCE [LARGE SCALE GENOMIC DNA]</scope>
    <source>
        <strain evidence="7">CGMCC 1.12923</strain>
    </source>
</reference>
<dbReference type="Pfam" id="PF01152">
    <property type="entry name" value="Bac_globin"/>
    <property type="match status" value="1"/>
</dbReference>
<dbReference type="InterPro" id="IPR001486">
    <property type="entry name" value="Hemoglobin_trunc"/>
</dbReference>
<proteinExistence type="inferred from homology"/>
<organism evidence="6 7">
    <name type="scientific">Lacimicrobium alkaliphilum</name>
    <dbReference type="NCBI Taxonomy" id="1526571"/>
    <lineage>
        <taxon>Bacteria</taxon>
        <taxon>Pseudomonadati</taxon>
        <taxon>Pseudomonadota</taxon>
        <taxon>Gammaproteobacteria</taxon>
        <taxon>Alteromonadales</taxon>
        <taxon>Alteromonadaceae</taxon>
        <taxon>Lacimicrobium</taxon>
    </lineage>
</organism>
<evidence type="ECO:0000256" key="2">
    <source>
        <dbReference type="ARBA" id="ARBA00022617"/>
    </source>
</evidence>
<dbReference type="Gene3D" id="1.10.490.10">
    <property type="entry name" value="Globins"/>
    <property type="match status" value="1"/>
</dbReference>
<evidence type="ECO:0000256" key="3">
    <source>
        <dbReference type="ARBA" id="ARBA00022723"/>
    </source>
</evidence>